<feature type="region of interest" description="Disordered" evidence="1">
    <location>
        <begin position="135"/>
        <end position="208"/>
    </location>
</feature>
<dbReference type="EMBL" id="SZWE01000001">
    <property type="protein sequence ID" value="MRU14334.1"/>
    <property type="molecule type" value="Genomic_DNA"/>
</dbReference>
<evidence type="ECO:0000256" key="1">
    <source>
        <dbReference type="SAM" id="MobiDB-lite"/>
    </source>
</evidence>
<protein>
    <recommendedName>
        <fullName evidence="5">NADH-quinone oxidoreductase subunit E</fullName>
    </recommendedName>
</protein>
<dbReference type="OrthoDB" id="9807941at2"/>
<sequence>MSNTATGNICRIVCWGVSVLAGIVLLFSISGGVGFFAALMAAAALAVFLGLVLTRLICASESGSTSDVSGAVSCAGASVAAAASNAGAAVAEKASEATSATTDAAKSAADSVSEAAKETVDKGKEAASDVKETAKATASAAGDKVKSGTLLQGEEELANRKGEWSYDKAGEATQAGAETIPDYDGDGVKEGTSEGSRPEALSAPKGGKADNLKEIKGVGPKLETLLHEMGFYHFDQIASWGADEVAWVDANLKGFKGRVSRDNWVEQAKILADGGETEFSKRVDDGDVY</sequence>
<dbReference type="Proteomes" id="UP000564704">
    <property type="component" value="Unassembled WGS sequence"/>
</dbReference>
<evidence type="ECO:0000313" key="4">
    <source>
        <dbReference type="Proteomes" id="UP000564704"/>
    </source>
</evidence>
<gene>
    <name evidence="3" type="ORF">FDP25_02710</name>
</gene>
<proteinExistence type="predicted"/>
<keyword evidence="2" id="KW-0812">Transmembrane</keyword>
<evidence type="ECO:0008006" key="5">
    <source>
        <dbReference type="Google" id="ProtNLM"/>
    </source>
</evidence>
<keyword evidence="2" id="KW-1133">Transmembrane helix</keyword>
<dbReference type="RefSeq" id="WP_154148686.1">
    <property type="nucleotide sequence ID" value="NZ_SZWE01000001.1"/>
</dbReference>
<organism evidence="3 4">
    <name type="scientific">Roseovarius bejariae</name>
    <dbReference type="NCBI Taxonomy" id="2576383"/>
    <lineage>
        <taxon>Bacteria</taxon>
        <taxon>Pseudomonadati</taxon>
        <taxon>Pseudomonadota</taxon>
        <taxon>Alphaproteobacteria</taxon>
        <taxon>Rhodobacterales</taxon>
        <taxon>Roseobacteraceae</taxon>
        <taxon>Roseovarius</taxon>
    </lineage>
</organism>
<dbReference type="AlphaFoldDB" id="A0A844CW48"/>
<evidence type="ECO:0000256" key="2">
    <source>
        <dbReference type="SAM" id="Phobius"/>
    </source>
</evidence>
<evidence type="ECO:0000313" key="3">
    <source>
        <dbReference type="EMBL" id="MRU14334.1"/>
    </source>
</evidence>
<feature type="transmembrane region" description="Helical" evidence="2">
    <location>
        <begin position="12"/>
        <end position="29"/>
    </location>
</feature>
<accession>A0A844CW48</accession>
<keyword evidence="4" id="KW-1185">Reference proteome</keyword>
<feature type="compositionally biased region" description="Basic and acidic residues" evidence="1">
    <location>
        <begin position="157"/>
        <end position="170"/>
    </location>
</feature>
<comment type="caution">
    <text evidence="3">The sequence shown here is derived from an EMBL/GenBank/DDBJ whole genome shotgun (WGS) entry which is preliminary data.</text>
</comment>
<dbReference type="Gene3D" id="1.10.150.20">
    <property type="entry name" value="5' to 3' exonuclease, C-terminal subdomain"/>
    <property type="match status" value="1"/>
</dbReference>
<reference evidence="3 4" key="1">
    <citation type="submission" date="2019-05" db="EMBL/GenBank/DDBJ databases">
        <title>Roseovarius bejariae sp. nov., a moderately halophylic bacterium isolated from a saline soil in Rambla Salada (Murcia).</title>
        <authorList>
            <person name="Castro D.J."/>
            <person name="Gomez-Altuve A."/>
            <person name="Reina J.C."/>
            <person name="Rodriguez M."/>
            <person name="Sampedro I."/>
            <person name="Llamas I."/>
            <person name="Martinez-Checa F."/>
        </authorList>
    </citation>
    <scope>NUCLEOTIDE SEQUENCE [LARGE SCALE GENOMIC DNA]</scope>
    <source>
        <strain evidence="3 4">A21</strain>
    </source>
</reference>
<name>A0A844CW48_9RHOB</name>
<feature type="transmembrane region" description="Helical" evidence="2">
    <location>
        <begin position="35"/>
        <end position="58"/>
    </location>
</feature>
<keyword evidence="2" id="KW-0472">Membrane</keyword>